<evidence type="ECO:0000313" key="1">
    <source>
        <dbReference type="EMBL" id="MBQ0827672.1"/>
    </source>
</evidence>
<evidence type="ECO:0000313" key="2">
    <source>
        <dbReference type="Proteomes" id="UP000677875"/>
    </source>
</evidence>
<dbReference type="AlphaFoldDB" id="A0A940XI99"/>
<reference evidence="1" key="1">
    <citation type="submission" date="2021-04" db="EMBL/GenBank/DDBJ databases">
        <title>Genome seq and assembly of Streptomyces sp. RG38.</title>
        <authorList>
            <person name="Chhetri G."/>
        </authorList>
    </citation>
    <scope>NUCLEOTIDE SEQUENCE</scope>
    <source>
        <strain evidence="1">RG38</strain>
    </source>
</reference>
<dbReference type="RefSeq" id="WP_210872238.1">
    <property type="nucleotide sequence ID" value="NZ_JAGPNL010000003.1"/>
</dbReference>
<sequence length="52" mass="5426">MIALLAYAVVTLVGLVMLAFVAADTWQTVRNLTARQRHEPAAGAEQDGAGAS</sequence>
<proteinExistence type="predicted"/>
<organism evidence="1 2">
    <name type="scientific">Streptomyces tagetis</name>
    <dbReference type="NCBI Taxonomy" id="2820809"/>
    <lineage>
        <taxon>Bacteria</taxon>
        <taxon>Bacillati</taxon>
        <taxon>Actinomycetota</taxon>
        <taxon>Actinomycetes</taxon>
        <taxon>Kitasatosporales</taxon>
        <taxon>Streptomycetaceae</taxon>
        <taxon>Streptomyces</taxon>
    </lineage>
</organism>
<dbReference type="Proteomes" id="UP000677875">
    <property type="component" value="Unassembled WGS sequence"/>
</dbReference>
<keyword evidence="2" id="KW-1185">Reference proteome</keyword>
<comment type="caution">
    <text evidence="1">The sequence shown here is derived from an EMBL/GenBank/DDBJ whole genome shotgun (WGS) entry which is preliminary data.</text>
</comment>
<protein>
    <submittedName>
        <fullName evidence="1">Uncharacterized protein</fullName>
    </submittedName>
</protein>
<dbReference type="EMBL" id="JAGPNL010000003">
    <property type="protein sequence ID" value="MBQ0827672.1"/>
    <property type="molecule type" value="Genomic_DNA"/>
</dbReference>
<accession>A0A940XI99</accession>
<name>A0A940XI99_9ACTN</name>
<gene>
    <name evidence="1" type="ORF">J5Y05_14305</name>
</gene>